<gene>
    <name evidence="2" type="ORF">BGE01nite_18310</name>
</gene>
<organism evidence="2 3">
    <name type="scientific">Brevifollis gellanilyticus</name>
    <dbReference type="NCBI Taxonomy" id="748831"/>
    <lineage>
        <taxon>Bacteria</taxon>
        <taxon>Pseudomonadati</taxon>
        <taxon>Verrucomicrobiota</taxon>
        <taxon>Verrucomicrobiia</taxon>
        <taxon>Verrucomicrobiales</taxon>
        <taxon>Verrucomicrobiaceae</taxon>
    </lineage>
</organism>
<dbReference type="PROSITE" id="PS50076">
    <property type="entry name" value="DNAJ_2"/>
    <property type="match status" value="1"/>
</dbReference>
<dbReference type="CDD" id="cd06257">
    <property type="entry name" value="DnaJ"/>
    <property type="match status" value="1"/>
</dbReference>
<name>A0A512M725_9BACT</name>
<dbReference type="RefSeq" id="WP_146850137.1">
    <property type="nucleotide sequence ID" value="NZ_BKAG01000010.1"/>
</dbReference>
<dbReference type="Gene3D" id="1.10.287.110">
    <property type="entry name" value="DnaJ domain"/>
    <property type="match status" value="1"/>
</dbReference>
<dbReference type="InterPro" id="IPR001623">
    <property type="entry name" value="DnaJ_domain"/>
</dbReference>
<protein>
    <recommendedName>
        <fullName evidence="1">J domain-containing protein</fullName>
    </recommendedName>
</protein>
<feature type="domain" description="J" evidence="1">
    <location>
        <begin position="3"/>
        <end position="69"/>
    </location>
</feature>
<proteinExistence type="predicted"/>
<dbReference type="InterPro" id="IPR036869">
    <property type="entry name" value="J_dom_sf"/>
</dbReference>
<keyword evidence="3" id="KW-1185">Reference proteome</keyword>
<accession>A0A512M725</accession>
<dbReference type="SUPFAM" id="SSF46565">
    <property type="entry name" value="Chaperone J-domain"/>
    <property type="match status" value="1"/>
</dbReference>
<dbReference type="Proteomes" id="UP000321577">
    <property type="component" value="Unassembled WGS sequence"/>
</dbReference>
<dbReference type="OrthoDB" id="189461at2"/>
<evidence type="ECO:0000313" key="3">
    <source>
        <dbReference type="Proteomes" id="UP000321577"/>
    </source>
</evidence>
<reference evidence="2 3" key="1">
    <citation type="submission" date="2019-07" db="EMBL/GenBank/DDBJ databases">
        <title>Whole genome shotgun sequence of Brevifollis gellanilyticus NBRC 108608.</title>
        <authorList>
            <person name="Hosoyama A."/>
            <person name="Uohara A."/>
            <person name="Ohji S."/>
            <person name="Ichikawa N."/>
        </authorList>
    </citation>
    <scope>NUCLEOTIDE SEQUENCE [LARGE SCALE GENOMIC DNA]</scope>
    <source>
        <strain evidence="2 3">NBRC 108608</strain>
    </source>
</reference>
<comment type="caution">
    <text evidence="2">The sequence shown here is derived from an EMBL/GenBank/DDBJ whole genome shotgun (WGS) entry which is preliminary data.</text>
</comment>
<sequence>MADYFKLLGLPPRAALDEAALQQAYLEATKTAHPDQAGGDAALSAELNAALEALRSPVTRLKHLVDTRSGLGWRAIPLEAGLMSLFEKLGPLLQQTNAFLTRKQAATSALAKALLASEEMRLREALEGLNELIEQEWQRLEVLLPECDERLATGDDAAWKDVQAMQAKFAYLTKWRAQIRERLLGLML</sequence>
<evidence type="ECO:0000313" key="2">
    <source>
        <dbReference type="EMBL" id="GEP42540.1"/>
    </source>
</evidence>
<dbReference type="AlphaFoldDB" id="A0A512M725"/>
<dbReference type="SMART" id="SM00271">
    <property type="entry name" value="DnaJ"/>
    <property type="match status" value="1"/>
</dbReference>
<evidence type="ECO:0000259" key="1">
    <source>
        <dbReference type="PROSITE" id="PS50076"/>
    </source>
</evidence>
<dbReference type="EMBL" id="BKAG01000010">
    <property type="protein sequence ID" value="GEP42540.1"/>
    <property type="molecule type" value="Genomic_DNA"/>
</dbReference>